<dbReference type="AlphaFoldDB" id="A0A5M3X929"/>
<feature type="domain" description="DUF732" evidence="1">
    <location>
        <begin position="67"/>
        <end position="120"/>
    </location>
</feature>
<dbReference type="Pfam" id="PF05305">
    <property type="entry name" value="DUF732"/>
    <property type="match status" value="1"/>
</dbReference>
<organism evidence="2 3">
    <name type="scientific">Acrocarpospora pleiomorpha</name>
    <dbReference type="NCBI Taxonomy" id="90975"/>
    <lineage>
        <taxon>Bacteria</taxon>
        <taxon>Bacillati</taxon>
        <taxon>Actinomycetota</taxon>
        <taxon>Actinomycetes</taxon>
        <taxon>Streptosporangiales</taxon>
        <taxon>Streptosporangiaceae</taxon>
        <taxon>Acrocarpospora</taxon>
    </lineage>
</organism>
<comment type="caution">
    <text evidence="2">The sequence shown here is derived from an EMBL/GenBank/DDBJ whole genome shotgun (WGS) entry which is preliminary data.</text>
</comment>
<protein>
    <recommendedName>
        <fullName evidence="1">DUF732 domain-containing protein</fullName>
    </recommendedName>
</protein>
<evidence type="ECO:0000313" key="2">
    <source>
        <dbReference type="EMBL" id="GES17166.1"/>
    </source>
</evidence>
<evidence type="ECO:0000313" key="3">
    <source>
        <dbReference type="Proteomes" id="UP000377595"/>
    </source>
</evidence>
<dbReference type="EMBL" id="BLAF01000004">
    <property type="protein sequence ID" value="GES17166.1"/>
    <property type="molecule type" value="Genomic_DNA"/>
</dbReference>
<dbReference type="Proteomes" id="UP000377595">
    <property type="component" value="Unassembled WGS sequence"/>
</dbReference>
<reference evidence="2 3" key="1">
    <citation type="submission" date="2019-10" db="EMBL/GenBank/DDBJ databases">
        <title>Whole genome shotgun sequence of Acrocarpospora pleiomorpha NBRC 16267.</title>
        <authorList>
            <person name="Ichikawa N."/>
            <person name="Kimura A."/>
            <person name="Kitahashi Y."/>
            <person name="Komaki H."/>
            <person name="Oguchi A."/>
        </authorList>
    </citation>
    <scope>NUCLEOTIDE SEQUENCE [LARGE SCALE GENOMIC DNA]</scope>
    <source>
        <strain evidence="2 3">NBRC 16267</strain>
    </source>
</reference>
<evidence type="ECO:0000259" key="1">
    <source>
        <dbReference type="Pfam" id="PF05305"/>
    </source>
</evidence>
<sequence length="122" mass="12806">MAGLLVLTGLLAGACGKDDPVAAAQALPTLASNLPTAVPTLEGNGSVPTEQQRKEFLFSLAVAAPWLLDPDLAMAAANKTCQDIKKGLSDAKTIANAQKYFTDVDAEQAKKIVDAVRVWCHE</sequence>
<proteinExistence type="predicted"/>
<gene>
    <name evidence="2" type="ORF">Aple_000610</name>
</gene>
<dbReference type="InterPro" id="IPR007969">
    <property type="entry name" value="DUF732"/>
</dbReference>
<keyword evidence="3" id="KW-1185">Reference proteome</keyword>
<name>A0A5M3X929_9ACTN</name>
<accession>A0A5M3X929</accession>